<comment type="caution">
    <text evidence="2">The sequence shown here is derived from an EMBL/GenBank/DDBJ whole genome shotgun (WGS) entry which is preliminary data.</text>
</comment>
<organism evidence="2 3">
    <name type="scientific">Papaver nudicaule</name>
    <name type="common">Iceland poppy</name>
    <dbReference type="NCBI Taxonomy" id="74823"/>
    <lineage>
        <taxon>Eukaryota</taxon>
        <taxon>Viridiplantae</taxon>
        <taxon>Streptophyta</taxon>
        <taxon>Embryophyta</taxon>
        <taxon>Tracheophyta</taxon>
        <taxon>Spermatophyta</taxon>
        <taxon>Magnoliopsida</taxon>
        <taxon>Ranunculales</taxon>
        <taxon>Papaveraceae</taxon>
        <taxon>Papaveroideae</taxon>
        <taxon>Papaver</taxon>
    </lineage>
</organism>
<dbReference type="EMBL" id="JAJJMA010237482">
    <property type="protein sequence ID" value="MCL7042627.1"/>
    <property type="molecule type" value="Genomic_DNA"/>
</dbReference>
<dbReference type="Pfam" id="PF02330">
    <property type="entry name" value="MAM33"/>
    <property type="match status" value="1"/>
</dbReference>
<dbReference type="GO" id="GO:0005759">
    <property type="term" value="C:mitochondrial matrix"/>
    <property type="evidence" value="ECO:0007669"/>
    <property type="project" value="InterPro"/>
</dbReference>
<dbReference type="Proteomes" id="UP001177140">
    <property type="component" value="Unassembled WGS sequence"/>
</dbReference>
<sequence>MATLSRRMMQKAASSVIALANRTTPHRDYTTANFTTPLKNSTIDTGSTNQLETLYGKTWYYYPTPANKRPNSDHILISVIESDIERAEEEFHDLKAAEAPGGFPFKIEDNAGDITITLTREYQGEEIKVTVRTPDPSGDSDHEYEEEEKDNPESDPPWVEPDSNVQLDVCVTKKSGSTLELDVTVSGDWMTMNSLAVRNSNAPAEDICYYFSKLDYDLHEAFRTYLKDRGIEPSITCKFLHDYMVNKEHRECAAWLKHLKNFIAN</sequence>
<gene>
    <name evidence="2" type="ORF">MKW94_018270</name>
</gene>
<evidence type="ECO:0000256" key="1">
    <source>
        <dbReference type="SAM" id="MobiDB-lite"/>
    </source>
</evidence>
<name>A0AA42AVV5_PAPNU</name>
<dbReference type="AlphaFoldDB" id="A0AA42AVV5"/>
<proteinExistence type="predicted"/>
<reference evidence="2" key="1">
    <citation type="submission" date="2022-03" db="EMBL/GenBank/DDBJ databases">
        <title>A functionally conserved STORR gene fusion in Papaver species that diverged 16.8 million years ago.</title>
        <authorList>
            <person name="Catania T."/>
        </authorList>
    </citation>
    <scope>NUCLEOTIDE SEQUENCE</scope>
    <source>
        <strain evidence="2">S-191538</strain>
    </source>
</reference>
<dbReference type="InterPro" id="IPR003428">
    <property type="entry name" value="MAM33"/>
</dbReference>
<protein>
    <submittedName>
        <fullName evidence="2">Uncharacterized protein</fullName>
    </submittedName>
</protein>
<evidence type="ECO:0000313" key="2">
    <source>
        <dbReference type="EMBL" id="MCL7042627.1"/>
    </source>
</evidence>
<dbReference type="PANTHER" id="PTHR10826">
    <property type="entry name" value="COMPLEMENT COMPONENT 1"/>
    <property type="match status" value="1"/>
</dbReference>
<keyword evidence="3" id="KW-1185">Reference proteome</keyword>
<feature type="region of interest" description="Disordered" evidence="1">
    <location>
        <begin position="129"/>
        <end position="162"/>
    </location>
</feature>
<accession>A0AA42AVV5</accession>
<dbReference type="SUPFAM" id="SSF54529">
    <property type="entry name" value="Mitochondrial glycoprotein MAM33-like"/>
    <property type="match status" value="1"/>
</dbReference>
<dbReference type="PANTHER" id="PTHR10826:SF41">
    <property type="entry name" value="MITOCHONDRIAL GLYCOPROTEIN FAMILY PROTEIN"/>
    <property type="match status" value="1"/>
</dbReference>
<dbReference type="Gene3D" id="3.10.280.10">
    <property type="entry name" value="Mitochondrial glycoprotein"/>
    <property type="match status" value="1"/>
</dbReference>
<dbReference type="InterPro" id="IPR036561">
    <property type="entry name" value="MAM33_sf"/>
</dbReference>
<evidence type="ECO:0000313" key="3">
    <source>
        <dbReference type="Proteomes" id="UP001177140"/>
    </source>
</evidence>